<dbReference type="EMBL" id="NMUH01000157">
    <property type="protein sequence ID" value="MQL73224.1"/>
    <property type="molecule type" value="Genomic_DNA"/>
</dbReference>
<evidence type="ECO:0000313" key="2">
    <source>
        <dbReference type="EMBL" id="MQL73224.1"/>
    </source>
</evidence>
<comment type="caution">
    <text evidence="2">The sequence shown here is derived from an EMBL/GenBank/DDBJ whole genome shotgun (WGS) entry which is preliminary data.</text>
</comment>
<dbReference type="GO" id="GO:0004523">
    <property type="term" value="F:RNA-DNA hybrid ribonuclease activity"/>
    <property type="evidence" value="ECO:0007669"/>
    <property type="project" value="InterPro"/>
</dbReference>
<keyword evidence="3" id="KW-1185">Reference proteome</keyword>
<dbReference type="AlphaFoldDB" id="A0A843TV09"/>
<dbReference type="GO" id="GO:0003676">
    <property type="term" value="F:nucleic acid binding"/>
    <property type="evidence" value="ECO:0007669"/>
    <property type="project" value="InterPro"/>
</dbReference>
<dbReference type="SUPFAM" id="SSF53098">
    <property type="entry name" value="Ribonuclease H-like"/>
    <property type="match status" value="1"/>
</dbReference>
<evidence type="ECO:0000313" key="3">
    <source>
        <dbReference type="Proteomes" id="UP000652761"/>
    </source>
</evidence>
<dbReference type="PANTHER" id="PTHR47723:SF19">
    <property type="entry name" value="POLYNUCLEOTIDYL TRANSFERASE, RIBONUCLEASE H-LIKE SUPERFAMILY PROTEIN"/>
    <property type="match status" value="1"/>
</dbReference>
<dbReference type="InterPro" id="IPR053151">
    <property type="entry name" value="RNase_H-like"/>
</dbReference>
<reference evidence="2" key="1">
    <citation type="submission" date="2017-07" db="EMBL/GenBank/DDBJ databases">
        <title>Taro Niue Genome Assembly and Annotation.</title>
        <authorList>
            <person name="Atibalentja N."/>
            <person name="Keating K."/>
            <person name="Fields C.J."/>
        </authorList>
    </citation>
    <scope>NUCLEOTIDE SEQUENCE</scope>
    <source>
        <strain evidence="2">Niue_2</strain>
        <tissue evidence="2">Leaf</tissue>
    </source>
</reference>
<dbReference type="InterPro" id="IPR044730">
    <property type="entry name" value="RNase_H-like_dom_plant"/>
</dbReference>
<dbReference type="InterPro" id="IPR036397">
    <property type="entry name" value="RNaseH_sf"/>
</dbReference>
<sequence>MVSCCSCCHLPASKDLDHLFINNDLAVSLWRWIYPLVSPKVTLHSHITACLWSFLQDSTTHSPIGFASLYSVILMLWSVWKNRCSRRFESTHSLAGVIINNIKSMVAHSLSMLQFKVDLNPKDLHILMWFGYVPRYSTKMLKLVRWIPPICDFSLNVDGACKGNPRECGGGGCIRDSQGNVHMDFFHFYGVGTSMIAKVRALCDGLRLATSSGYKLSIIHSDSQVLVNSICEKKMLSWRSYSWWREAVSLISEPGLMSHVYRETNQLADALANFAVKDKYDKVFRGALNLPYSCKGSMTIDKSGLLNVRLIVSAKDTRGAVSDGETAIPSGVPRGAVHFTSRKGGVSSAGMLFKNVESIGAEMDVVVTACSAGC</sequence>
<dbReference type="InterPro" id="IPR002156">
    <property type="entry name" value="RNaseH_domain"/>
</dbReference>
<dbReference type="OrthoDB" id="597234at2759"/>
<dbReference type="Proteomes" id="UP000652761">
    <property type="component" value="Unassembled WGS sequence"/>
</dbReference>
<organism evidence="2 3">
    <name type="scientific">Colocasia esculenta</name>
    <name type="common">Wild taro</name>
    <name type="synonym">Arum esculentum</name>
    <dbReference type="NCBI Taxonomy" id="4460"/>
    <lineage>
        <taxon>Eukaryota</taxon>
        <taxon>Viridiplantae</taxon>
        <taxon>Streptophyta</taxon>
        <taxon>Embryophyta</taxon>
        <taxon>Tracheophyta</taxon>
        <taxon>Spermatophyta</taxon>
        <taxon>Magnoliopsida</taxon>
        <taxon>Liliopsida</taxon>
        <taxon>Araceae</taxon>
        <taxon>Aroideae</taxon>
        <taxon>Colocasieae</taxon>
        <taxon>Colocasia</taxon>
    </lineage>
</organism>
<dbReference type="CDD" id="cd06222">
    <property type="entry name" value="RNase_H_like"/>
    <property type="match status" value="1"/>
</dbReference>
<dbReference type="Pfam" id="PF13456">
    <property type="entry name" value="RVT_3"/>
    <property type="match status" value="1"/>
</dbReference>
<dbReference type="PANTHER" id="PTHR47723">
    <property type="entry name" value="OS05G0353850 PROTEIN"/>
    <property type="match status" value="1"/>
</dbReference>
<dbReference type="InterPro" id="IPR012337">
    <property type="entry name" value="RNaseH-like_sf"/>
</dbReference>
<accession>A0A843TV09</accession>
<dbReference type="PROSITE" id="PS50879">
    <property type="entry name" value="RNASE_H_1"/>
    <property type="match status" value="1"/>
</dbReference>
<dbReference type="Gene3D" id="3.30.420.10">
    <property type="entry name" value="Ribonuclease H-like superfamily/Ribonuclease H"/>
    <property type="match status" value="1"/>
</dbReference>
<feature type="domain" description="RNase H type-1" evidence="1">
    <location>
        <begin position="149"/>
        <end position="277"/>
    </location>
</feature>
<proteinExistence type="predicted"/>
<protein>
    <recommendedName>
        <fullName evidence="1">RNase H type-1 domain-containing protein</fullName>
    </recommendedName>
</protein>
<name>A0A843TV09_COLES</name>
<gene>
    <name evidence="2" type="ORF">Taro_005553</name>
</gene>
<evidence type="ECO:0000259" key="1">
    <source>
        <dbReference type="PROSITE" id="PS50879"/>
    </source>
</evidence>